<keyword evidence="3" id="KW-1185">Reference proteome</keyword>
<dbReference type="Gene3D" id="1.10.443.10">
    <property type="entry name" value="Intergrase catalytic core"/>
    <property type="match status" value="1"/>
</dbReference>
<dbReference type="PANTHER" id="PTHR34605">
    <property type="entry name" value="PHAGE_INTEGRASE DOMAIN-CONTAINING PROTEIN"/>
    <property type="match status" value="1"/>
</dbReference>
<dbReference type="EMBL" id="NBNE01000738">
    <property type="protein sequence ID" value="OWZ17536.1"/>
    <property type="molecule type" value="Genomic_DNA"/>
</dbReference>
<dbReference type="InterPro" id="IPR052925">
    <property type="entry name" value="Phage_Integrase-like_Recomb"/>
</dbReference>
<dbReference type="SUPFAM" id="SSF56349">
    <property type="entry name" value="DNA breaking-rejoining enzymes"/>
    <property type="match status" value="1"/>
</dbReference>
<dbReference type="PANTHER" id="PTHR34605:SF3">
    <property type="entry name" value="P CELL-TYPE AGGLUTINATION PROTEIN MAP4-LIKE-RELATED"/>
    <property type="match status" value="1"/>
</dbReference>
<organism evidence="2 3">
    <name type="scientific">Phytophthora megakarya</name>
    <dbReference type="NCBI Taxonomy" id="4795"/>
    <lineage>
        <taxon>Eukaryota</taxon>
        <taxon>Sar</taxon>
        <taxon>Stramenopiles</taxon>
        <taxon>Oomycota</taxon>
        <taxon>Peronosporomycetes</taxon>
        <taxon>Peronosporales</taxon>
        <taxon>Peronosporaceae</taxon>
        <taxon>Phytophthora</taxon>
    </lineage>
</organism>
<evidence type="ECO:0000256" key="1">
    <source>
        <dbReference type="ARBA" id="ARBA00023172"/>
    </source>
</evidence>
<keyword evidence="1" id="KW-0233">DNA recombination</keyword>
<dbReference type="Proteomes" id="UP000198211">
    <property type="component" value="Unassembled WGS sequence"/>
</dbReference>
<dbReference type="GO" id="GO:0003677">
    <property type="term" value="F:DNA binding"/>
    <property type="evidence" value="ECO:0007669"/>
    <property type="project" value="InterPro"/>
</dbReference>
<evidence type="ECO:0000313" key="3">
    <source>
        <dbReference type="Proteomes" id="UP000198211"/>
    </source>
</evidence>
<evidence type="ECO:0000313" key="2">
    <source>
        <dbReference type="EMBL" id="OWZ17536.1"/>
    </source>
</evidence>
<comment type="caution">
    <text evidence="2">The sequence shown here is derived from an EMBL/GenBank/DDBJ whole genome shotgun (WGS) entry which is preliminary data.</text>
</comment>
<accession>A0A225WIK5</accession>
<name>A0A225WIK5_9STRA</name>
<gene>
    <name evidence="2" type="ORF">PHMEG_0008512</name>
</gene>
<protein>
    <submittedName>
        <fullName evidence="2">Uncharacterized protein</fullName>
    </submittedName>
</protein>
<dbReference type="GO" id="GO:0006310">
    <property type="term" value="P:DNA recombination"/>
    <property type="evidence" value="ECO:0007669"/>
    <property type="project" value="UniProtKB-KW"/>
</dbReference>
<dbReference type="AlphaFoldDB" id="A0A225WIK5"/>
<sequence length="393" mass="43899">MVTLLAVFALVIQRPHQPFVPARIIRGFLSNKGNSASIILSKISHLSWHHRLNIGFSVSLCPGHKLALLGMRRNDRPSSKKYPVIIRIIRALRSSLHFNQNQDRVIWGAAVLSIFYLLRCFEYLARGQNSQPYAITRADVVILNNFDKPCLTLAQASKVTVRFRGSKIDLFGEGTARTLARSGSAWICPVEAAWLLVKPYQTIGASSTTSLLCQVSKGNKLHVNEVVTALRTPVSSLGEAPVRFGSHSCRSGGATALFNAGVDSLAVNKFDSWRSDAVRGYTTIKSDITTVLAQKVRRTSVGNLVTPFCEAPLIKFTFCASFGTIPHYRLTENRSSLYERYVTDLLTNKLWSAIKLEMSIKFMEPNFQEKIRNKLLTLKKTGWYIAMSLNFEN</sequence>
<dbReference type="InterPro" id="IPR011010">
    <property type="entry name" value="DNA_brk_join_enz"/>
</dbReference>
<dbReference type="InterPro" id="IPR013762">
    <property type="entry name" value="Integrase-like_cat_sf"/>
</dbReference>
<proteinExistence type="predicted"/>
<dbReference type="OrthoDB" id="167975at2759"/>
<reference evidence="3" key="1">
    <citation type="submission" date="2017-03" db="EMBL/GenBank/DDBJ databases">
        <title>Phytopthora megakarya and P. palmivora, two closely related causual agents of cacao black pod achieved similar genome size and gene model numbers by different mechanisms.</title>
        <authorList>
            <person name="Ali S."/>
            <person name="Shao J."/>
            <person name="Larry D.J."/>
            <person name="Kronmiller B."/>
            <person name="Shen D."/>
            <person name="Strem M.D."/>
            <person name="Melnick R.L."/>
            <person name="Guiltinan M.J."/>
            <person name="Tyler B.M."/>
            <person name="Meinhardt L.W."/>
            <person name="Bailey B.A."/>
        </authorList>
    </citation>
    <scope>NUCLEOTIDE SEQUENCE [LARGE SCALE GENOMIC DNA]</scope>
    <source>
        <strain evidence="3">zdho120</strain>
    </source>
</reference>
<dbReference type="GO" id="GO:0015074">
    <property type="term" value="P:DNA integration"/>
    <property type="evidence" value="ECO:0007669"/>
    <property type="project" value="InterPro"/>
</dbReference>